<dbReference type="RefSeq" id="WP_186930791.1">
    <property type="nucleotide sequence ID" value="NZ_JACOOJ010000032.1"/>
</dbReference>
<dbReference type="Pfam" id="PF14092">
    <property type="entry name" value="DUF4270"/>
    <property type="match status" value="1"/>
</dbReference>
<dbReference type="PROSITE" id="PS51257">
    <property type="entry name" value="PROKAR_LIPOPROTEIN"/>
    <property type="match status" value="1"/>
</dbReference>
<gene>
    <name evidence="2" type="ORF">H8S65_15420</name>
</gene>
<feature type="chain" id="PRO_5045675365" evidence="1">
    <location>
        <begin position="20"/>
        <end position="438"/>
    </location>
</feature>
<dbReference type="Proteomes" id="UP000651475">
    <property type="component" value="Unassembled WGS sequence"/>
</dbReference>
<keyword evidence="1" id="KW-0732">Signal</keyword>
<reference evidence="2 3" key="1">
    <citation type="submission" date="2020-08" db="EMBL/GenBank/DDBJ databases">
        <title>Genome public.</title>
        <authorList>
            <person name="Liu C."/>
            <person name="Sun Q."/>
        </authorList>
    </citation>
    <scope>NUCLEOTIDE SEQUENCE [LARGE SCALE GENOMIC DNA]</scope>
    <source>
        <strain evidence="2 3">NSJ-79</strain>
    </source>
</reference>
<name>A0ABR7DRR9_9BACT</name>
<proteinExistence type="predicted"/>
<sequence length="438" mass="48920">MNKILIPFWLLLLCGSLFSCYDEGNSYGDNLVDSAFRNISVDSCTVTVASTIIDSLETNGQGLALVGKYAHSLWGTVSACAYLPYSVPTYSTEADEAVRLDSLVLALSYAGYSIGDTTQPMRLTIHRLLEKVILNDNDYLYNNSSFAYDPEPIAACTFKPKPGDSERLEIRLPDELGEDMLTRLHKRDDALSGDRFEDYFKGLVVVPDPGVCRNIVSFGVGDTASALILRYSIEDAVAREAECVINPKTETQFYHVDHDRTGTAMEGLPAKNVEVASSGLDSRGVLFAGIGWYSRLGFPHLNEILQQGERVSIESAYLKIYPEPGTWSEFNPLPDSLFLYIIDENNVVTDAVTDYLGTEVQGGTLVKDDSFVENTYYYFDISTFLQEELGAFGKYKHNLQLVFNEDTYIQTFRNLTFSDQEGKSPIVLQLTYKVYESY</sequence>
<comment type="caution">
    <text evidence="2">The sequence shown here is derived from an EMBL/GenBank/DDBJ whole genome shotgun (WGS) entry which is preliminary data.</text>
</comment>
<accession>A0ABR7DRR9</accession>
<evidence type="ECO:0000256" key="1">
    <source>
        <dbReference type="SAM" id="SignalP"/>
    </source>
</evidence>
<evidence type="ECO:0000313" key="2">
    <source>
        <dbReference type="EMBL" id="MBC5634138.1"/>
    </source>
</evidence>
<dbReference type="EMBL" id="JACOOJ010000032">
    <property type="protein sequence ID" value="MBC5634138.1"/>
    <property type="molecule type" value="Genomic_DNA"/>
</dbReference>
<organism evidence="2 3">
    <name type="scientific">Parabacteroides hominis</name>
    <dbReference type="NCBI Taxonomy" id="2763057"/>
    <lineage>
        <taxon>Bacteria</taxon>
        <taxon>Pseudomonadati</taxon>
        <taxon>Bacteroidota</taxon>
        <taxon>Bacteroidia</taxon>
        <taxon>Bacteroidales</taxon>
        <taxon>Tannerellaceae</taxon>
        <taxon>Parabacteroides</taxon>
    </lineage>
</organism>
<protein>
    <submittedName>
        <fullName evidence="2">DUF4270 family protein</fullName>
    </submittedName>
</protein>
<evidence type="ECO:0000313" key="3">
    <source>
        <dbReference type="Proteomes" id="UP000651475"/>
    </source>
</evidence>
<keyword evidence="3" id="KW-1185">Reference proteome</keyword>
<feature type="signal peptide" evidence="1">
    <location>
        <begin position="1"/>
        <end position="19"/>
    </location>
</feature>
<dbReference type="InterPro" id="IPR025366">
    <property type="entry name" value="DUF4270"/>
</dbReference>